<comment type="caution">
    <text evidence="2">The sequence shown here is derived from an EMBL/GenBank/DDBJ whole genome shotgun (WGS) entry which is preliminary data.</text>
</comment>
<dbReference type="InterPro" id="IPR010730">
    <property type="entry name" value="HET"/>
</dbReference>
<keyword evidence="3" id="KW-1185">Reference proteome</keyword>
<organism evidence="2 3">
    <name type="scientific">Podospora australis</name>
    <dbReference type="NCBI Taxonomy" id="1536484"/>
    <lineage>
        <taxon>Eukaryota</taxon>
        <taxon>Fungi</taxon>
        <taxon>Dikarya</taxon>
        <taxon>Ascomycota</taxon>
        <taxon>Pezizomycotina</taxon>
        <taxon>Sordariomycetes</taxon>
        <taxon>Sordariomycetidae</taxon>
        <taxon>Sordariales</taxon>
        <taxon>Podosporaceae</taxon>
        <taxon>Podospora</taxon>
    </lineage>
</organism>
<accession>A0AAN6WRU0</accession>
<dbReference type="PANTHER" id="PTHR33112">
    <property type="entry name" value="DOMAIN PROTEIN, PUTATIVE-RELATED"/>
    <property type="match status" value="1"/>
</dbReference>
<feature type="domain" description="Heterokaryon incompatibility" evidence="1">
    <location>
        <begin position="66"/>
        <end position="225"/>
    </location>
</feature>
<evidence type="ECO:0000313" key="2">
    <source>
        <dbReference type="EMBL" id="KAK4186990.1"/>
    </source>
</evidence>
<dbReference type="EMBL" id="MU864411">
    <property type="protein sequence ID" value="KAK4186990.1"/>
    <property type="molecule type" value="Genomic_DNA"/>
</dbReference>
<dbReference type="Pfam" id="PF06985">
    <property type="entry name" value="HET"/>
    <property type="match status" value="1"/>
</dbReference>
<dbReference type="AlphaFoldDB" id="A0AAN6WRU0"/>
<dbReference type="PANTHER" id="PTHR33112:SF12">
    <property type="entry name" value="HETEROKARYON INCOMPATIBILITY DOMAIN-CONTAINING PROTEIN"/>
    <property type="match status" value="1"/>
</dbReference>
<name>A0AAN6WRU0_9PEZI</name>
<reference evidence="2" key="1">
    <citation type="journal article" date="2023" name="Mol. Phylogenet. Evol.">
        <title>Genome-scale phylogeny and comparative genomics of the fungal order Sordariales.</title>
        <authorList>
            <person name="Hensen N."/>
            <person name="Bonometti L."/>
            <person name="Westerberg I."/>
            <person name="Brannstrom I.O."/>
            <person name="Guillou S."/>
            <person name="Cros-Aarteil S."/>
            <person name="Calhoun S."/>
            <person name="Haridas S."/>
            <person name="Kuo A."/>
            <person name="Mondo S."/>
            <person name="Pangilinan J."/>
            <person name="Riley R."/>
            <person name="LaButti K."/>
            <person name="Andreopoulos B."/>
            <person name="Lipzen A."/>
            <person name="Chen C."/>
            <person name="Yan M."/>
            <person name="Daum C."/>
            <person name="Ng V."/>
            <person name="Clum A."/>
            <person name="Steindorff A."/>
            <person name="Ohm R.A."/>
            <person name="Martin F."/>
            <person name="Silar P."/>
            <person name="Natvig D.O."/>
            <person name="Lalanne C."/>
            <person name="Gautier V."/>
            <person name="Ament-Velasquez S.L."/>
            <person name="Kruys A."/>
            <person name="Hutchinson M.I."/>
            <person name="Powell A.J."/>
            <person name="Barry K."/>
            <person name="Miller A.N."/>
            <person name="Grigoriev I.V."/>
            <person name="Debuchy R."/>
            <person name="Gladieux P."/>
            <person name="Hiltunen Thoren M."/>
            <person name="Johannesson H."/>
        </authorList>
    </citation>
    <scope>NUCLEOTIDE SEQUENCE</scope>
    <source>
        <strain evidence="2">PSN309</strain>
    </source>
</reference>
<evidence type="ECO:0000313" key="3">
    <source>
        <dbReference type="Proteomes" id="UP001302126"/>
    </source>
</evidence>
<sequence length="325" mass="37471">MVCRQHLVCTAATAVDFKKVSGWLQDCVQSCEHSQLSRSILPWPREILLMDLDDLCLIRASTRTRYLALSYVWGRANAFTTTKSTVTDLLERGKLKDLVNILPSAIRDAMTCVKKLGERYLWVDALCIVQDDASRKHQQISQMDVIYSQAYLTIVADSAENAKSPLPGIEPATRLCPRRITALERDWLRLFPDAPVEHPVELETLSSSASERGIVYNRHGWTFQEELLSSRRLYFNHHNVWFSCNGHVYKHDLFFTAEEEETAPLSFYERLPSKLGQNDDFNDGVDKWDTVVECYWWLIENYTSRRLTYRSDVLDAINGILLVSR</sequence>
<evidence type="ECO:0000259" key="1">
    <source>
        <dbReference type="Pfam" id="PF06985"/>
    </source>
</evidence>
<protein>
    <submittedName>
        <fullName evidence="2">Heterokaryon incompatibility protein-domain-containing protein</fullName>
    </submittedName>
</protein>
<proteinExistence type="predicted"/>
<gene>
    <name evidence="2" type="ORF">QBC35DRAFT_385903</name>
</gene>
<reference evidence="2" key="2">
    <citation type="submission" date="2023-05" db="EMBL/GenBank/DDBJ databases">
        <authorList>
            <consortium name="Lawrence Berkeley National Laboratory"/>
            <person name="Steindorff A."/>
            <person name="Hensen N."/>
            <person name="Bonometti L."/>
            <person name="Westerberg I."/>
            <person name="Brannstrom I.O."/>
            <person name="Guillou S."/>
            <person name="Cros-Aarteil S."/>
            <person name="Calhoun S."/>
            <person name="Haridas S."/>
            <person name="Kuo A."/>
            <person name="Mondo S."/>
            <person name="Pangilinan J."/>
            <person name="Riley R."/>
            <person name="Labutti K."/>
            <person name="Andreopoulos B."/>
            <person name="Lipzen A."/>
            <person name="Chen C."/>
            <person name="Yanf M."/>
            <person name="Daum C."/>
            <person name="Ng V."/>
            <person name="Clum A."/>
            <person name="Ohm R."/>
            <person name="Martin F."/>
            <person name="Silar P."/>
            <person name="Natvig D."/>
            <person name="Lalanne C."/>
            <person name="Gautier V."/>
            <person name="Ament-Velasquez S.L."/>
            <person name="Kruys A."/>
            <person name="Hutchinson M.I."/>
            <person name="Powell A.J."/>
            <person name="Barry K."/>
            <person name="Miller A.N."/>
            <person name="Grigoriev I.V."/>
            <person name="Debuchy R."/>
            <person name="Gladieux P."/>
            <person name="Thoren M.H."/>
            <person name="Johannesson H."/>
        </authorList>
    </citation>
    <scope>NUCLEOTIDE SEQUENCE</scope>
    <source>
        <strain evidence="2">PSN309</strain>
    </source>
</reference>
<dbReference type="Proteomes" id="UP001302126">
    <property type="component" value="Unassembled WGS sequence"/>
</dbReference>